<comment type="caution">
    <text evidence="1">The sequence shown here is derived from an EMBL/GenBank/DDBJ whole genome shotgun (WGS) entry which is preliminary data.</text>
</comment>
<gene>
    <name evidence="1" type="ORF">FHX73_1875</name>
</gene>
<name>A0A561SA71_9ACTN</name>
<sequence>MQLKSVAKSIRSAYKEVIKDQTAAREATGAWLGDISRFSERSMEELIQANAHFKQWQDVAAKAQTIVSNTFEQPADLDGFSDQVVFDATMAVRDDVNTWLGQRRNQRAGLAQEIDTAMHNAVSRFLSKTSIVELLDDEDDIPVPTVKTIDGRVKLHLEPPKDLIMARYEKPEERILVDNVFVTFDLTEPNQWAVGTVVAAGLVVNEKNKPGRSRATTSFSGSLAEYDDDIPKELVDLVDGALRLLALTQGSQQ</sequence>
<evidence type="ECO:0000313" key="1">
    <source>
        <dbReference type="EMBL" id="TWF71704.1"/>
    </source>
</evidence>
<accession>A0A561SA71</accession>
<proteinExistence type="predicted"/>
<dbReference type="RefSeq" id="WP_145911502.1">
    <property type="nucleotide sequence ID" value="NZ_BAAAMZ010000022.1"/>
</dbReference>
<dbReference type="EMBL" id="VIWT01000008">
    <property type="protein sequence ID" value="TWF71704.1"/>
    <property type="molecule type" value="Genomic_DNA"/>
</dbReference>
<evidence type="ECO:0000313" key="2">
    <source>
        <dbReference type="Proteomes" id="UP000317940"/>
    </source>
</evidence>
<dbReference type="Proteomes" id="UP000317940">
    <property type="component" value="Unassembled WGS sequence"/>
</dbReference>
<organism evidence="1 2">
    <name type="scientific">Kitasatospora viridis</name>
    <dbReference type="NCBI Taxonomy" id="281105"/>
    <lineage>
        <taxon>Bacteria</taxon>
        <taxon>Bacillati</taxon>
        <taxon>Actinomycetota</taxon>
        <taxon>Actinomycetes</taxon>
        <taxon>Kitasatosporales</taxon>
        <taxon>Streptomycetaceae</taxon>
        <taxon>Kitasatospora</taxon>
    </lineage>
</organism>
<keyword evidence="2" id="KW-1185">Reference proteome</keyword>
<reference evidence="1 2" key="1">
    <citation type="submission" date="2019-06" db="EMBL/GenBank/DDBJ databases">
        <title>Sequencing the genomes of 1000 actinobacteria strains.</title>
        <authorList>
            <person name="Klenk H.-P."/>
        </authorList>
    </citation>
    <scope>NUCLEOTIDE SEQUENCE [LARGE SCALE GENOMIC DNA]</scope>
    <source>
        <strain evidence="1 2">DSM 44826</strain>
    </source>
</reference>
<dbReference type="AlphaFoldDB" id="A0A561SA71"/>
<protein>
    <submittedName>
        <fullName evidence="1">Uncharacterized protein</fullName>
    </submittedName>
</protein>